<evidence type="ECO:0000313" key="2">
    <source>
        <dbReference type="Proteomes" id="UP000627838"/>
    </source>
</evidence>
<keyword evidence="2" id="KW-1185">Reference proteome</keyword>
<sequence>MGRLAVRAWLSYRIVGGVVDRVAFQRAALRS</sequence>
<evidence type="ECO:0000313" key="1">
    <source>
        <dbReference type="EMBL" id="MBE1532039.1"/>
    </source>
</evidence>
<dbReference type="EMBL" id="JADBDZ010000001">
    <property type="protein sequence ID" value="MBE1532039.1"/>
    <property type="molecule type" value="Genomic_DNA"/>
</dbReference>
<reference evidence="1 2" key="1">
    <citation type="submission" date="2020-10" db="EMBL/GenBank/DDBJ databases">
        <title>Sequencing the genomes of 1000 actinobacteria strains.</title>
        <authorList>
            <person name="Klenk H.-P."/>
        </authorList>
    </citation>
    <scope>NUCLEOTIDE SEQUENCE [LARGE SCALE GENOMIC DNA]</scope>
    <source>
        <strain evidence="1 2">DSM 46744</strain>
    </source>
</reference>
<name>A0ABR9JN93_9ACTN</name>
<gene>
    <name evidence="1" type="ORF">H4W34_001872</name>
</gene>
<protein>
    <submittedName>
        <fullName evidence="1">Uncharacterized protein</fullName>
    </submittedName>
</protein>
<comment type="caution">
    <text evidence="1">The sequence shown here is derived from an EMBL/GenBank/DDBJ whole genome shotgun (WGS) entry which is preliminary data.</text>
</comment>
<accession>A0ABR9JN93</accession>
<proteinExistence type="predicted"/>
<dbReference type="Proteomes" id="UP000627838">
    <property type="component" value="Unassembled WGS sequence"/>
</dbReference>
<organism evidence="1 2">
    <name type="scientific">Actinomadura algeriensis</name>
    <dbReference type="NCBI Taxonomy" id="1679523"/>
    <lineage>
        <taxon>Bacteria</taxon>
        <taxon>Bacillati</taxon>
        <taxon>Actinomycetota</taxon>
        <taxon>Actinomycetes</taxon>
        <taxon>Streptosporangiales</taxon>
        <taxon>Thermomonosporaceae</taxon>
        <taxon>Actinomadura</taxon>
    </lineage>
</organism>